<dbReference type="PROSITE" id="PS51733">
    <property type="entry name" value="BPL_LPL_CATALYTIC"/>
    <property type="match status" value="1"/>
</dbReference>
<dbReference type="Gene3D" id="2.30.30.100">
    <property type="match status" value="1"/>
</dbReference>
<evidence type="ECO:0000259" key="4">
    <source>
        <dbReference type="PROSITE" id="PS51733"/>
    </source>
</evidence>
<evidence type="ECO:0000313" key="5">
    <source>
        <dbReference type="EMBL" id="WCZ38173.1"/>
    </source>
</evidence>
<dbReference type="Gene3D" id="3.30.930.10">
    <property type="entry name" value="Bira Bifunctional Protein, Domain 2"/>
    <property type="match status" value="1"/>
</dbReference>
<gene>
    <name evidence="5" type="primary">birA1</name>
    <name evidence="5" type="ORF">CJEDD_02760</name>
</gene>
<dbReference type="InterPro" id="IPR004143">
    <property type="entry name" value="BPL_LPL_catalytic"/>
</dbReference>
<evidence type="ECO:0000256" key="1">
    <source>
        <dbReference type="ARBA" id="ARBA00022598"/>
    </source>
</evidence>
<feature type="domain" description="BPL/LPL catalytic" evidence="4">
    <location>
        <begin position="10"/>
        <end position="182"/>
    </location>
</feature>
<dbReference type="PANTHER" id="PTHR12835:SF5">
    <property type="entry name" value="BIOTIN--PROTEIN LIGASE"/>
    <property type="match status" value="1"/>
</dbReference>
<keyword evidence="2" id="KW-0092">Biotin</keyword>
<protein>
    <recommendedName>
        <fullName evidence="3">biotin--[biotin carboxyl-carrier protein] ligase</fullName>
        <ecNumber evidence="3">6.3.4.15</ecNumber>
    </recommendedName>
</protein>
<reference evidence="5 6" key="1">
    <citation type="submission" date="2020-10" db="EMBL/GenBank/DDBJ databases">
        <title>Complete genome sequence of Corynebacterium jeddahense DSM 45997, type strain of Corynebacterium jeddahense.</title>
        <authorList>
            <person name="Busche T."/>
            <person name="Kalinowski J."/>
            <person name="Ruckert C."/>
        </authorList>
    </citation>
    <scope>NUCLEOTIDE SEQUENCE [LARGE SCALE GENOMIC DNA]</scope>
    <source>
        <strain evidence="5 6">DSM 45997</strain>
    </source>
</reference>
<sequence>MLGGMTVRDIQAIQDAVAEYWPDVRWVETTGSTNADLLKEGAPGTVLIADEQTEGKGRLGRHWVSPKGSQLAMSMVVEAGETPPPFGLLSIAPGVAVTDVVPQAKLKWPNDVQIGGKKIAGILSALDMPRVIVGIGINVAMRPEDLPVETATALNLEGIDVDFDDFTVDILTAMGQRLRQWRDGDPQLLADYRAVCSTIGQQVRLELRTSDDDGEVRGTVTGVSDEGEVLIDGVPYSVGDVHHLRPTS</sequence>
<dbReference type="EMBL" id="CP063194">
    <property type="protein sequence ID" value="WCZ38173.1"/>
    <property type="molecule type" value="Genomic_DNA"/>
</dbReference>
<evidence type="ECO:0000256" key="2">
    <source>
        <dbReference type="ARBA" id="ARBA00023267"/>
    </source>
</evidence>
<dbReference type="CDD" id="cd16442">
    <property type="entry name" value="BPL"/>
    <property type="match status" value="1"/>
</dbReference>
<dbReference type="InterPro" id="IPR045864">
    <property type="entry name" value="aa-tRNA-synth_II/BPL/LPL"/>
</dbReference>
<organism evidence="5 6">
    <name type="scientific">Corynebacterium jeddahense</name>
    <dbReference type="NCBI Taxonomy" id="1414719"/>
    <lineage>
        <taxon>Bacteria</taxon>
        <taxon>Bacillati</taxon>
        <taxon>Actinomycetota</taxon>
        <taxon>Actinomycetes</taxon>
        <taxon>Mycobacteriales</taxon>
        <taxon>Corynebacteriaceae</taxon>
        <taxon>Corynebacterium</taxon>
    </lineage>
</organism>
<dbReference type="Proteomes" id="UP001218071">
    <property type="component" value="Chromosome"/>
</dbReference>
<dbReference type="PANTHER" id="PTHR12835">
    <property type="entry name" value="BIOTIN PROTEIN LIGASE"/>
    <property type="match status" value="1"/>
</dbReference>
<dbReference type="NCBIfam" id="TIGR00121">
    <property type="entry name" value="birA_ligase"/>
    <property type="match status" value="1"/>
</dbReference>
<dbReference type="Pfam" id="PF03099">
    <property type="entry name" value="BPL_LplA_LipB"/>
    <property type="match status" value="1"/>
</dbReference>
<dbReference type="InterPro" id="IPR003142">
    <property type="entry name" value="BPL_C"/>
</dbReference>
<name>A0ABY7UIW0_9CORY</name>
<dbReference type="SUPFAM" id="SSF55681">
    <property type="entry name" value="Class II aaRS and biotin synthetases"/>
    <property type="match status" value="1"/>
</dbReference>
<proteinExistence type="predicted"/>
<evidence type="ECO:0000313" key="6">
    <source>
        <dbReference type="Proteomes" id="UP001218071"/>
    </source>
</evidence>
<keyword evidence="6" id="KW-1185">Reference proteome</keyword>
<dbReference type="InterPro" id="IPR004408">
    <property type="entry name" value="Biotin_CoA_COase_ligase"/>
</dbReference>
<keyword evidence="1 5" id="KW-0436">Ligase</keyword>
<evidence type="ECO:0000256" key="3">
    <source>
        <dbReference type="ARBA" id="ARBA00024227"/>
    </source>
</evidence>
<dbReference type="EC" id="6.3.4.15" evidence="3"/>
<dbReference type="GO" id="GO:0004077">
    <property type="term" value="F:biotin--[biotin carboxyl-carrier protein] ligase activity"/>
    <property type="evidence" value="ECO:0007669"/>
    <property type="project" value="UniProtKB-EC"/>
</dbReference>
<dbReference type="Pfam" id="PF02237">
    <property type="entry name" value="BPL_C"/>
    <property type="match status" value="1"/>
</dbReference>
<accession>A0ABY7UIW0</accession>